<sequence length="270" mass="30942">MARRKYLTTAELQDIADNWSFDEDDHERASAIESVICLPPDNTAGDSDCETIDKDKISTNITCDESPLDEIAGTIEVIYTSTIEDYGGPGVQQEVLQPSTSEDYGGPGVQQEVLQPSTSEELSKHKYRPVADFKPVWKKTKRTANDIHPVHEPLIKEKQEPLLRTISEKTPFELFNHPVHEPLIKEKQEPLLRTISEKTPFELFNLFFNDEIISLLVDETNRYAAQNNITKICDKYLIQHFMRILLFSGYHSVPQATLYWSLDMQHSVFQ</sequence>
<dbReference type="AlphaFoldDB" id="A0AAW1MUH6"/>
<proteinExistence type="predicted"/>
<dbReference type="GO" id="GO:0043565">
    <property type="term" value="F:sequence-specific DNA binding"/>
    <property type="evidence" value="ECO:0007669"/>
    <property type="project" value="TreeGrafter"/>
</dbReference>
<dbReference type="EMBL" id="JASPKY010000028">
    <property type="protein sequence ID" value="KAK9751395.1"/>
    <property type="molecule type" value="Genomic_DNA"/>
</dbReference>
<comment type="caution">
    <text evidence="2">The sequence shown here is derived from an EMBL/GenBank/DDBJ whole genome shotgun (WGS) entry which is preliminary data.</text>
</comment>
<accession>A0AAW1MUH6</accession>
<protein>
    <submittedName>
        <fullName evidence="2">Transposase IS4</fullName>
    </submittedName>
</protein>
<dbReference type="PANTHER" id="PTHR47055:SF3">
    <property type="entry name" value="PHORBOL-ESTER_DAG-TYPE DOMAIN-CONTAINING PROTEIN"/>
    <property type="match status" value="1"/>
</dbReference>
<keyword evidence="3" id="KW-1185">Reference proteome</keyword>
<dbReference type="PANTHER" id="PTHR47055">
    <property type="entry name" value="DDE_TNP_1_7 DOMAIN-CONTAINING PROTEIN"/>
    <property type="match status" value="1"/>
</dbReference>
<dbReference type="InterPro" id="IPR052638">
    <property type="entry name" value="PiggyBac_TE-derived"/>
</dbReference>
<evidence type="ECO:0000313" key="3">
    <source>
        <dbReference type="Proteomes" id="UP001458880"/>
    </source>
</evidence>
<reference evidence="2 3" key="1">
    <citation type="journal article" date="2024" name="BMC Genomics">
        <title>De novo assembly and annotation of Popillia japonica's genome with initial clues to its potential as an invasive pest.</title>
        <authorList>
            <person name="Cucini C."/>
            <person name="Boschi S."/>
            <person name="Funari R."/>
            <person name="Cardaioli E."/>
            <person name="Iannotti N."/>
            <person name="Marturano G."/>
            <person name="Paoli F."/>
            <person name="Bruttini M."/>
            <person name="Carapelli A."/>
            <person name="Frati F."/>
            <person name="Nardi F."/>
        </authorList>
    </citation>
    <scope>NUCLEOTIDE SEQUENCE [LARGE SCALE GENOMIC DNA]</scope>
    <source>
        <strain evidence="2">DMR45628</strain>
    </source>
</reference>
<evidence type="ECO:0000313" key="2">
    <source>
        <dbReference type="EMBL" id="KAK9751395.1"/>
    </source>
</evidence>
<evidence type="ECO:0000259" key="1">
    <source>
        <dbReference type="Pfam" id="PF13843"/>
    </source>
</evidence>
<name>A0AAW1MUH6_POPJA</name>
<dbReference type="Pfam" id="PF13843">
    <property type="entry name" value="DDE_Tnp_1_7"/>
    <property type="match status" value="1"/>
</dbReference>
<organism evidence="2 3">
    <name type="scientific">Popillia japonica</name>
    <name type="common">Japanese beetle</name>
    <dbReference type="NCBI Taxonomy" id="7064"/>
    <lineage>
        <taxon>Eukaryota</taxon>
        <taxon>Metazoa</taxon>
        <taxon>Ecdysozoa</taxon>
        <taxon>Arthropoda</taxon>
        <taxon>Hexapoda</taxon>
        <taxon>Insecta</taxon>
        <taxon>Pterygota</taxon>
        <taxon>Neoptera</taxon>
        <taxon>Endopterygota</taxon>
        <taxon>Coleoptera</taxon>
        <taxon>Polyphaga</taxon>
        <taxon>Scarabaeiformia</taxon>
        <taxon>Scarabaeidae</taxon>
        <taxon>Rutelinae</taxon>
        <taxon>Popillia</taxon>
    </lineage>
</organism>
<dbReference type="InterPro" id="IPR029526">
    <property type="entry name" value="PGBD"/>
</dbReference>
<gene>
    <name evidence="2" type="ORF">QE152_g5039</name>
</gene>
<dbReference type="Proteomes" id="UP001458880">
    <property type="component" value="Unassembled WGS sequence"/>
</dbReference>
<feature type="domain" description="PiggyBac transposable element-derived protein" evidence="1">
    <location>
        <begin position="199"/>
        <end position="265"/>
    </location>
</feature>